<sequence>MASAESWVTKTLGRLLFREAEVTAVHALSSHFRRVELRGQGLRGAGWSAGDKVQVYLPDTGMRTYTPLRWSESSGTTELLIYAHGDGPGSRWSQTLSAGDRFQFMGPRRSLALRMDEPLVFFGDETSFAVAHALQTSGRTGALRCTFEVSHRAESDDVLRALGLPPEEHPCFERSPGDTHLLASCETLRRAIAARPGARLVLTGRAQSIQRLRALLRGGDARPPSTVKAYWSVGRKGLD</sequence>
<reference evidence="2 3" key="1">
    <citation type="submission" date="2021-12" db="EMBL/GenBank/DDBJ databases">
        <title>Discovery of the Pendulisporaceae a myxobacterial family with distinct sporulation behavior and unique specialized metabolism.</title>
        <authorList>
            <person name="Garcia R."/>
            <person name="Popoff A."/>
            <person name="Bader C.D."/>
            <person name="Loehr J."/>
            <person name="Walesch S."/>
            <person name="Walt C."/>
            <person name="Boldt J."/>
            <person name="Bunk B."/>
            <person name="Haeckl F.J.F.P.J."/>
            <person name="Gunesch A.P."/>
            <person name="Birkelbach J."/>
            <person name="Nuebel U."/>
            <person name="Pietschmann T."/>
            <person name="Bach T."/>
            <person name="Mueller R."/>
        </authorList>
    </citation>
    <scope>NUCLEOTIDE SEQUENCE [LARGE SCALE GENOMIC DNA]</scope>
    <source>
        <strain evidence="2 3">MSr11954</strain>
    </source>
</reference>
<dbReference type="EMBL" id="CP089984">
    <property type="protein sequence ID" value="WXB18228.1"/>
    <property type="molecule type" value="Genomic_DNA"/>
</dbReference>
<dbReference type="Proteomes" id="UP001370348">
    <property type="component" value="Chromosome"/>
</dbReference>
<protein>
    <submittedName>
        <fullName evidence="2">Siderophore-interacting protein</fullName>
    </submittedName>
</protein>
<dbReference type="CDD" id="cd06193">
    <property type="entry name" value="siderophore_interacting"/>
    <property type="match status" value="1"/>
</dbReference>
<dbReference type="Pfam" id="PF08021">
    <property type="entry name" value="FAD_binding_9"/>
    <property type="match status" value="1"/>
</dbReference>
<dbReference type="PANTHER" id="PTHR30157">
    <property type="entry name" value="FERRIC REDUCTASE, NADPH-DEPENDENT"/>
    <property type="match status" value="1"/>
</dbReference>
<dbReference type="InterPro" id="IPR017927">
    <property type="entry name" value="FAD-bd_FR_type"/>
</dbReference>
<keyword evidence="3" id="KW-1185">Reference proteome</keyword>
<evidence type="ECO:0000259" key="1">
    <source>
        <dbReference type="PROSITE" id="PS51384"/>
    </source>
</evidence>
<dbReference type="RefSeq" id="WP_394827870.1">
    <property type="nucleotide sequence ID" value="NZ_CP089984.1"/>
</dbReference>
<dbReference type="PROSITE" id="PS51384">
    <property type="entry name" value="FAD_FR"/>
    <property type="match status" value="1"/>
</dbReference>
<dbReference type="SUPFAM" id="SSF63380">
    <property type="entry name" value="Riboflavin synthase domain-like"/>
    <property type="match status" value="1"/>
</dbReference>
<dbReference type="Gene3D" id="3.40.50.80">
    <property type="entry name" value="Nucleotide-binding domain of ferredoxin-NADP reductase (FNR) module"/>
    <property type="match status" value="1"/>
</dbReference>
<dbReference type="InterPro" id="IPR013113">
    <property type="entry name" value="SIP_FAD-bd"/>
</dbReference>
<feature type="domain" description="FAD-binding FR-type" evidence="1">
    <location>
        <begin position="15"/>
        <end position="114"/>
    </location>
</feature>
<accession>A0ABZ2M6T7</accession>
<dbReference type="Gene3D" id="2.40.30.10">
    <property type="entry name" value="Translation factors"/>
    <property type="match status" value="2"/>
</dbReference>
<dbReference type="InterPro" id="IPR017938">
    <property type="entry name" value="Riboflavin_synthase-like_b-brl"/>
</dbReference>
<dbReference type="InterPro" id="IPR039261">
    <property type="entry name" value="FNR_nucleotide-bd"/>
</dbReference>
<gene>
    <name evidence="2" type="ORF">LZC94_13310</name>
</gene>
<dbReference type="PANTHER" id="PTHR30157:SF0">
    <property type="entry name" value="NADPH-DEPENDENT FERRIC-CHELATE REDUCTASE"/>
    <property type="match status" value="1"/>
</dbReference>
<evidence type="ECO:0000313" key="3">
    <source>
        <dbReference type="Proteomes" id="UP001370348"/>
    </source>
</evidence>
<name>A0ABZ2M6T7_9BACT</name>
<evidence type="ECO:0000313" key="2">
    <source>
        <dbReference type="EMBL" id="WXB18228.1"/>
    </source>
</evidence>
<proteinExistence type="predicted"/>
<dbReference type="InterPro" id="IPR039374">
    <property type="entry name" value="SIP_fam"/>
</dbReference>
<organism evidence="2 3">
    <name type="scientific">Pendulispora albinea</name>
    <dbReference type="NCBI Taxonomy" id="2741071"/>
    <lineage>
        <taxon>Bacteria</taxon>
        <taxon>Pseudomonadati</taxon>
        <taxon>Myxococcota</taxon>
        <taxon>Myxococcia</taxon>
        <taxon>Myxococcales</taxon>
        <taxon>Sorangiineae</taxon>
        <taxon>Pendulisporaceae</taxon>
        <taxon>Pendulispora</taxon>
    </lineage>
</organism>